<keyword evidence="4" id="KW-1185">Reference proteome</keyword>
<evidence type="ECO:0000313" key="3">
    <source>
        <dbReference type="EMBL" id="CAH0548968.1"/>
    </source>
</evidence>
<organism evidence="3 4">
    <name type="scientific">Brassicogethes aeneus</name>
    <name type="common">Rape pollen beetle</name>
    <name type="synonym">Meligethes aeneus</name>
    <dbReference type="NCBI Taxonomy" id="1431903"/>
    <lineage>
        <taxon>Eukaryota</taxon>
        <taxon>Metazoa</taxon>
        <taxon>Ecdysozoa</taxon>
        <taxon>Arthropoda</taxon>
        <taxon>Hexapoda</taxon>
        <taxon>Insecta</taxon>
        <taxon>Pterygota</taxon>
        <taxon>Neoptera</taxon>
        <taxon>Endopterygota</taxon>
        <taxon>Coleoptera</taxon>
        <taxon>Polyphaga</taxon>
        <taxon>Cucujiformia</taxon>
        <taxon>Nitidulidae</taxon>
        <taxon>Meligethinae</taxon>
        <taxon>Brassicogethes</taxon>
    </lineage>
</organism>
<dbReference type="InterPro" id="IPR006170">
    <property type="entry name" value="PBP/GOBP"/>
</dbReference>
<evidence type="ECO:0000256" key="1">
    <source>
        <dbReference type="ARBA" id="ARBA00022729"/>
    </source>
</evidence>
<dbReference type="PANTHER" id="PTHR11857:SF48">
    <property type="entry name" value="GENERAL ODORANT-BINDING PROTEIN 57C-RELATED"/>
    <property type="match status" value="1"/>
</dbReference>
<protein>
    <submittedName>
        <fullName evidence="3">Uncharacterized protein</fullName>
    </submittedName>
</protein>
<dbReference type="CDD" id="cd23992">
    <property type="entry name" value="PBP_GOBP"/>
    <property type="match status" value="1"/>
</dbReference>
<dbReference type="AlphaFoldDB" id="A0A9P0AWJ3"/>
<gene>
    <name evidence="3" type="ORF">MELIAE_LOCUS2296</name>
</gene>
<proteinExistence type="predicted"/>
<dbReference type="GO" id="GO:0005615">
    <property type="term" value="C:extracellular space"/>
    <property type="evidence" value="ECO:0007669"/>
    <property type="project" value="TreeGrafter"/>
</dbReference>
<dbReference type="Pfam" id="PF01395">
    <property type="entry name" value="PBP_GOBP"/>
    <property type="match status" value="1"/>
</dbReference>
<reference evidence="3" key="1">
    <citation type="submission" date="2021-12" db="EMBL/GenBank/DDBJ databases">
        <authorList>
            <person name="King R."/>
        </authorList>
    </citation>
    <scope>NUCLEOTIDE SEQUENCE</scope>
</reference>
<dbReference type="Proteomes" id="UP001154078">
    <property type="component" value="Chromosome 10"/>
</dbReference>
<name>A0A9P0AWJ3_BRAAE</name>
<dbReference type="GO" id="GO:0007608">
    <property type="term" value="P:sensory perception of smell"/>
    <property type="evidence" value="ECO:0007669"/>
    <property type="project" value="TreeGrafter"/>
</dbReference>
<evidence type="ECO:0000256" key="2">
    <source>
        <dbReference type="SAM" id="SignalP"/>
    </source>
</evidence>
<dbReference type="EMBL" id="OV121141">
    <property type="protein sequence ID" value="CAH0548968.1"/>
    <property type="molecule type" value="Genomic_DNA"/>
</dbReference>
<feature type="signal peptide" evidence="2">
    <location>
        <begin position="1"/>
        <end position="23"/>
    </location>
</feature>
<keyword evidence="1 2" id="KW-0732">Signal</keyword>
<sequence>MFFNFKNVVLLLLLALCFDVGVGFTTEDMDTDIKYIKTCNRTSPISMTTMNEVLINKKLSDQESSPFKCFLHCLFTKYGWMDEEGGFLLHDIKKTLDESDVEIASLEFILYECTATKSVDKCERSFIFTQCFWKKIQEDQPVEDQMFYNIEERK</sequence>
<dbReference type="PANTHER" id="PTHR11857">
    <property type="entry name" value="ODORANT BINDING PROTEIN-RELATED"/>
    <property type="match status" value="1"/>
</dbReference>
<dbReference type="SUPFAM" id="SSF47565">
    <property type="entry name" value="Insect pheromone/odorant-binding proteins"/>
    <property type="match status" value="1"/>
</dbReference>
<evidence type="ECO:0000313" key="4">
    <source>
        <dbReference type="Proteomes" id="UP001154078"/>
    </source>
</evidence>
<feature type="chain" id="PRO_5040122979" evidence="2">
    <location>
        <begin position="24"/>
        <end position="154"/>
    </location>
</feature>
<dbReference type="GO" id="GO:0005549">
    <property type="term" value="F:odorant binding"/>
    <property type="evidence" value="ECO:0007669"/>
    <property type="project" value="InterPro"/>
</dbReference>
<accession>A0A9P0AWJ3</accession>
<dbReference type="OrthoDB" id="6621861at2759"/>
<dbReference type="Gene3D" id="1.10.238.20">
    <property type="entry name" value="Pheromone/general odorant binding protein domain"/>
    <property type="match status" value="1"/>
</dbReference>
<dbReference type="SMART" id="SM00708">
    <property type="entry name" value="PhBP"/>
    <property type="match status" value="1"/>
</dbReference>
<dbReference type="InterPro" id="IPR036728">
    <property type="entry name" value="PBP_GOBP_sf"/>
</dbReference>